<name>A0A078AHK5_STYLE</name>
<evidence type="ECO:0000313" key="2">
    <source>
        <dbReference type="Proteomes" id="UP000039865"/>
    </source>
</evidence>
<gene>
    <name evidence="1" type="primary">Contig16901.g18001</name>
    <name evidence="1" type="ORF">STYLEM_10366</name>
</gene>
<protein>
    <submittedName>
        <fullName evidence="1">Uncharacterized protein</fullName>
    </submittedName>
</protein>
<dbReference type="SUPFAM" id="SSF52047">
    <property type="entry name" value="RNI-like"/>
    <property type="match status" value="1"/>
</dbReference>
<dbReference type="Proteomes" id="UP000039865">
    <property type="component" value="Unassembled WGS sequence"/>
</dbReference>
<dbReference type="InParanoid" id="A0A078AHK5"/>
<evidence type="ECO:0000313" key="1">
    <source>
        <dbReference type="EMBL" id="CDW81351.1"/>
    </source>
</evidence>
<dbReference type="AlphaFoldDB" id="A0A078AHK5"/>
<dbReference type="Gene3D" id="3.80.10.10">
    <property type="entry name" value="Ribonuclease Inhibitor"/>
    <property type="match status" value="1"/>
</dbReference>
<organism evidence="1 2">
    <name type="scientific">Stylonychia lemnae</name>
    <name type="common">Ciliate</name>
    <dbReference type="NCBI Taxonomy" id="5949"/>
    <lineage>
        <taxon>Eukaryota</taxon>
        <taxon>Sar</taxon>
        <taxon>Alveolata</taxon>
        <taxon>Ciliophora</taxon>
        <taxon>Intramacronucleata</taxon>
        <taxon>Spirotrichea</taxon>
        <taxon>Stichotrichia</taxon>
        <taxon>Sporadotrichida</taxon>
        <taxon>Oxytrichidae</taxon>
        <taxon>Stylonychinae</taxon>
        <taxon>Stylonychia</taxon>
    </lineage>
</organism>
<keyword evidence="2" id="KW-1185">Reference proteome</keyword>
<proteinExistence type="predicted"/>
<dbReference type="EMBL" id="CCKQ01009848">
    <property type="protein sequence ID" value="CDW81351.1"/>
    <property type="molecule type" value="Genomic_DNA"/>
</dbReference>
<reference evidence="1 2" key="1">
    <citation type="submission" date="2014-06" db="EMBL/GenBank/DDBJ databases">
        <authorList>
            <person name="Swart Estienne"/>
        </authorList>
    </citation>
    <scope>NUCLEOTIDE SEQUENCE [LARGE SCALE GENOMIC DNA]</scope>
    <source>
        <strain evidence="1 2">130c</strain>
    </source>
</reference>
<sequence length="347" mass="40071">MGREMHDLKFSNKDPHLYEGNEQNAFANVIKGFLGQNLTIQYAAINDSKKIEYLVNNQRLQKLKLKFSNIGKCQFNNLMKALKNQPNFMSFKLKEVALNDKNKDLLTPLENCKKLQIISINNTGKGSFSLIENFISKLGKQLRSFTYISSSSDSQKRFSLIKYLNPTTLKKLRIQCAEYVKYPDKIIESKDNLNDIQALFAFNCLLKLKIHLDYISFDSINALGQLLDNLSKSLRYLEIGIDKECLDLQMVFMITFSSITSNEYARYMKRNSNKEDIKQYLVKFAEGLGLCSRLIDAKLPSELLNTPLFDLYYGFMDRNGIESNLVLMSNFQDSQQCKPEIYKSFLL</sequence>
<accession>A0A078AHK5</accession>
<dbReference type="InterPro" id="IPR032675">
    <property type="entry name" value="LRR_dom_sf"/>
</dbReference>